<dbReference type="GO" id="GO:0016020">
    <property type="term" value="C:membrane"/>
    <property type="evidence" value="ECO:0007669"/>
    <property type="project" value="UniProtKB-SubCell"/>
</dbReference>
<feature type="transmembrane region" description="Helical" evidence="5">
    <location>
        <begin position="80"/>
        <end position="98"/>
    </location>
</feature>
<proteinExistence type="predicted"/>
<dbReference type="AlphaFoldDB" id="A0A975CL43"/>
<evidence type="ECO:0000313" key="6">
    <source>
        <dbReference type="EMBL" id="QTE21693.1"/>
    </source>
</evidence>
<evidence type="ECO:0000256" key="3">
    <source>
        <dbReference type="ARBA" id="ARBA00022989"/>
    </source>
</evidence>
<feature type="transmembrane region" description="Helical" evidence="5">
    <location>
        <begin position="50"/>
        <end position="73"/>
    </location>
</feature>
<evidence type="ECO:0000313" key="7">
    <source>
        <dbReference type="Proteomes" id="UP000663920"/>
    </source>
</evidence>
<name>A0A975CL43_9FLAO</name>
<feature type="transmembrane region" description="Helical" evidence="5">
    <location>
        <begin position="12"/>
        <end position="30"/>
    </location>
</feature>
<keyword evidence="2 5" id="KW-0812">Transmembrane</keyword>
<keyword evidence="4 5" id="KW-0472">Membrane</keyword>
<keyword evidence="7" id="KW-1185">Reference proteome</keyword>
<dbReference type="RefSeq" id="WP_208077245.1">
    <property type="nucleotide sequence ID" value="NZ_CP071869.1"/>
</dbReference>
<comment type="subcellular location">
    <subcellularLocation>
        <location evidence="1">Membrane</location>
        <topology evidence="1">Multi-pass membrane protein</topology>
    </subcellularLocation>
</comment>
<dbReference type="KEGG" id="pcea:J3359_12790"/>
<dbReference type="InterPro" id="IPR032808">
    <property type="entry name" value="DoxX"/>
</dbReference>
<keyword evidence="3 5" id="KW-1133">Transmembrane helix</keyword>
<reference evidence="6 7" key="1">
    <citation type="submission" date="2021-03" db="EMBL/GenBank/DDBJ databases">
        <title>Complete genome of Polaribacter_sp.SM13.</title>
        <authorList>
            <person name="Jeong S.W."/>
            <person name="Bae J.W."/>
        </authorList>
    </citation>
    <scope>NUCLEOTIDE SEQUENCE [LARGE SCALE GENOMIC DNA]</scope>
    <source>
        <strain evidence="6 7">SM13</strain>
    </source>
</reference>
<dbReference type="EMBL" id="CP071869">
    <property type="protein sequence ID" value="QTE21693.1"/>
    <property type="molecule type" value="Genomic_DNA"/>
</dbReference>
<sequence>MKTTPQQTGFALLRIAMGVSFLGHGLVRFSKLGGFKDWVVSTFQESILPTFVVSTWGSVLPFLEFAIGLLLIFGLFTYRASIAGAIVIIILITGSCLIEKWDWAGMQMIYALFFYYIITNIDKNKISIDTLIHKK</sequence>
<evidence type="ECO:0000256" key="2">
    <source>
        <dbReference type="ARBA" id="ARBA00022692"/>
    </source>
</evidence>
<gene>
    <name evidence="6" type="ORF">J3359_12790</name>
</gene>
<protein>
    <submittedName>
        <fullName evidence="6">DoxX family protein</fullName>
    </submittedName>
</protein>
<dbReference type="Pfam" id="PF07681">
    <property type="entry name" value="DoxX"/>
    <property type="match status" value="1"/>
</dbReference>
<feature type="transmembrane region" description="Helical" evidence="5">
    <location>
        <begin position="104"/>
        <end position="121"/>
    </location>
</feature>
<evidence type="ECO:0000256" key="4">
    <source>
        <dbReference type="ARBA" id="ARBA00023136"/>
    </source>
</evidence>
<organism evidence="6 7">
    <name type="scientific">Polaribacter cellanae</name>
    <dbReference type="NCBI Taxonomy" id="2818493"/>
    <lineage>
        <taxon>Bacteria</taxon>
        <taxon>Pseudomonadati</taxon>
        <taxon>Bacteroidota</taxon>
        <taxon>Flavobacteriia</taxon>
        <taxon>Flavobacteriales</taxon>
        <taxon>Flavobacteriaceae</taxon>
    </lineage>
</organism>
<evidence type="ECO:0000256" key="1">
    <source>
        <dbReference type="ARBA" id="ARBA00004141"/>
    </source>
</evidence>
<evidence type="ECO:0000256" key="5">
    <source>
        <dbReference type="SAM" id="Phobius"/>
    </source>
</evidence>
<accession>A0A975CL43</accession>
<dbReference type="Proteomes" id="UP000663920">
    <property type="component" value="Chromosome"/>
</dbReference>